<feature type="region of interest" description="Disordered" evidence="1">
    <location>
        <begin position="67"/>
        <end position="134"/>
    </location>
</feature>
<comment type="caution">
    <text evidence="2">The sequence shown here is derived from an EMBL/GenBank/DDBJ whole genome shotgun (WGS) entry which is preliminary data.</text>
</comment>
<dbReference type="AlphaFoldDB" id="A0A438N4P0"/>
<sequence>MSSKSDPSQKPASTPSKPAATRYISSSGHILETPPLSVRLSRFSTDVYNFLGLYIVSLFSLDPYTAAQTSSFNTSGPGRGSGVQSRARWGSAGPATRNVNTGGRPGAGSGGGGGTGRRLGQVNDIREPECGSCG</sequence>
<organism evidence="2 3">
    <name type="scientific">Exophiala mesophila</name>
    <name type="common">Black yeast-like fungus</name>
    <dbReference type="NCBI Taxonomy" id="212818"/>
    <lineage>
        <taxon>Eukaryota</taxon>
        <taxon>Fungi</taxon>
        <taxon>Dikarya</taxon>
        <taxon>Ascomycota</taxon>
        <taxon>Pezizomycotina</taxon>
        <taxon>Eurotiomycetes</taxon>
        <taxon>Chaetothyriomycetidae</taxon>
        <taxon>Chaetothyriales</taxon>
        <taxon>Herpotrichiellaceae</taxon>
        <taxon>Exophiala</taxon>
    </lineage>
</organism>
<dbReference type="Proteomes" id="UP000288859">
    <property type="component" value="Unassembled WGS sequence"/>
</dbReference>
<dbReference type="VEuPathDB" id="FungiDB:PV10_09065"/>
<feature type="compositionally biased region" description="Polar residues" evidence="1">
    <location>
        <begin position="1"/>
        <end position="16"/>
    </location>
</feature>
<gene>
    <name evidence="2" type="ORF">B0A52_05241</name>
</gene>
<feature type="region of interest" description="Disordered" evidence="1">
    <location>
        <begin position="1"/>
        <end position="28"/>
    </location>
</feature>
<evidence type="ECO:0000313" key="3">
    <source>
        <dbReference type="Proteomes" id="UP000288859"/>
    </source>
</evidence>
<proteinExistence type="predicted"/>
<evidence type="ECO:0000256" key="1">
    <source>
        <dbReference type="SAM" id="MobiDB-lite"/>
    </source>
</evidence>
<feature type="compositionally biased region" description="Basic and acidic residues" evidence="1">
    <location>
        <begin position="124"/>
        <end position="134"/>
    </location>
</feature>
<dbReference type="EMBL" id="NAJM01000022">
    <property type="protein sequence ID" value="RVX70589.1"/>
    <property type="molecule type" value="Genomic_DNA"/>
</dbReference>
<reference evidence="2 3" key="1">
    <citation type="submission" date="2017-03" db="EMBL/GenBank/DDBJ databases">
        <title>Genomes of endolithic fungi from Antarctica.</title>
        <authorList>
            <person name="Coleine C."/>
            <person name="Masonjones S."/>
            <person name="Stajich J.E."/>
        </authorList>
    </citation>
    <scope>NUCLEOTIDE SEQUENCE [LARGE SCALE GENOMIC DNA]</scope>
    <source>
        <strain evidence="2 3">CCFEE 6314</strain>
    </source>
</reference>
<accession>A0A438N4P0</accession>
<feature type="compositionally biased region" description="Polar residues" evidence="1">
    <location>
        <begin position="67"/>
        <end position="76"/>
    </location>
</feature>
<feature type="compositionally biased region" description="Gly residues" evidence="1">
    <location>
        <begin position="103"/>
        <end position="117"/>
    </location>
</feature>
<name>A0A438N4P0_EXOME</name>
<dbReference type="OrthoDB" id="2121326at2759"/>
<evidence type="ECO:0000313" key="2">
    <source>
        <dbReference type="EMBL" id="RVX70589.1"/>
    </source>
</evidence>
<protein>
    <submittedName>
        <fullName evidence="2">Uncharacterized protein</fullName>
    </submittedName>
</protein>